<dbReference type="Pfam" id="PF12804">
    <property type="entry name" value="NTP_transf_3"/>
    <property type="match status" value="1"/>
</dbReference>
<evidence type="ECO:0000313" key="4">
    <source>
        <dbReference type="EMBL" id="MBE9667890.1"/>
    </source>
</evidence>
<dbReference type="InterPro" id="IPR029044">
    <property type="entry name" value="Nucleotide-diphossugar_trans"/>
</dbReference>
<evidence type="ECO:0000256" key="2">
    <source>
        <dbReference type="ARBA" id="ARBA00022695"/>
    </source>
</evidence>
<dbReference type="PANTHER" id="PTHR43584">
    <property type="entry name" value="NUCLEOTIDYL TRANSFERASE"/>
    <property type="match status" value="1"/>
</dbReference>
<dbReference type="CDD" id="cd02523">
    <property type="entry name" value="PC_cytidylyltransferase"/>
    <property type="match status" value="1"/>
</dbReference>
<evidence type="ECO:0000313" key="5">
    <source>
        <dbReference type="Proteomes" id="UP000632774"/>
    </source>
</evidence>
<keyword evidence="2 4" id="KW-0548">Nucleotidyltransferase</keyword>
<dbReference type="EMBL" id="JADFFM010000002">
    <property type="protein sequence ID" value="MBE9667890.1"/>
    <property type="molecule type" value="Genomic_DNA"/>
</dbReference>
<dbReference type="GO" id="GO:0016779">
    <property type="term" value="F:nucleotidyltransferase activity"/>
    <property type="evidence" value="ECO:0007669"/>
    <property type="project" value="UniProtKB-KW"/>
</dbReference>
<evidence type="ECO:0000256" key="1">
    <source>
        <dbReference type="ARBA" id="ARBA00022679"/>
    </source>
</evidence>
<dbReference type="Gene3D" id="3.90.550.10">
    <property type="entry name" value="Spore Coat Polysaccharide Biosynthesis Protein SpsA, Chain A"/>
    <property type="match status" value="1"/>
</dbReference>
<dbReference type="SUPFAM" id="SSF53448">
    <property type="entry name" value="Nucleotide-diphospho-sugar transferases"/>
    <property type="match status" value="1"/>
</dbReference>
<dbReference type="Proteomes" id="UP000632774">
    <property type="component" value="Unassembled WGS sequence"/>
</dbReference>
<proteinExistence type="predicted"/>
<comment type="caution">
    <text evidence="4">The sequence shown here is derived from an EMBL/GenBank/DDBJ whole genome shotgun (WGS) entry which is preliminary data.</text>
</comment>
<dbReference type="InterPro" id="IPR050065">
    <property type="entry name" value="GlmU-like"/>
</dbReference>
<gene>
    <name evidence="4" type="ORF">IRJ18_16065</name>
</gene>
<dbReference type="RefSeq" id="WP_194107327.1">
    <property type="nucleotide sequence ID" value="NZ_JADFFM010000002.1"/>
</dbReference>
<dbReference type="PANTHER" id="PTHR43584:SF8">
    <property type="entry name" value="N-ACETYLMURAMATE ALPHA-1-PHOSPHATE URIDYLYLTRANSFERASE"/>
    <property type="match status" value="1"/>
</dbReference>
<organism evidence="4 5">
    <name type="scientific">Mucilaginibacter boryungensis</name>
    <dbReference type="NCBI Taxonomy" id="768480"/>
    <lineage>
        <taxon>Bacteria</taxon>
        <taxon>Pseudomonadati</taxon>
        <taxon>Bacteroidota</taxon>
        <taxon>Sphingobacteriia</taxon>
        <taxon>Sphingobacteriales</taxon>
        <taxon>Sphingobacteriaceae</taxon>
        <taxon>Mucilaginibacter</taxon>
    </lineage>
</organism>
<accession>A0ABR9XKZ3</accession>
<evidence type="ECO:0000259" key="3">
    <source>
        <dbReference type="Pfam" id="PF12804"/>
    </source>
</evidence>
<name>A0ABR9XKZ3_9SPHI</name>
<keyword evidence="5" id="KW-1185">Reference proteome</keyword>
<sequence length="239" mass="26840">MIGVIMAAGKGSRLGNHTTDLPKSLLKLNDSGTLLDYNIAILQKLNVDSIEIVTGFNTQKVEDHVRKYSKVNCVYNPFWSTCNVLGSLYIALQKINDDFLFLHADTLVEYSVWEKLMHASGDIVMPYKKKECGEEEMKVVIDAAGRLVEINKTMEGTAADGEFLGIAKFSSSIIPFITKASKELFMTNNLDFYMEAVVQIAINKQLDVRAYDIQDADFIEVDFEADYLLAKQMFKVPVI</sequence>
<dbReference type="InterPro" id="IPR025877">
    <property type="entry name" value="MobA-like_NTP_Trfase"/>
</dbReference>
<keyword evidence="1" id="KW-0808">Transferase</keyword>
<protein>
    <submittedName>
        <fullName evidence="4">Phosphocholine cytidylyltransferase family protein</fullName>
    </submittedName>
</protein>
<feature type="domain" description="MobA-like NTP transferase" evidence="3">
    <location>
        <begin position="3"/>
        <end position="133"/>
    </location>
</feature>
<reference evidence="4 5" key="1">
    <citation type="submission" date="2020-10" db="EMBL/GenBank/DDBJ databases">
        <title>Mucilaginibacter mali sp. nov., isolated from rhizosphere soil of apple orchard.</title>
        <authorList>
            <person name="Lee J.-S."/>
            <person name="Kim H.S."/>
            <person name="Kim J.-S."/>
        </authorList>
    </citation>
    <scope>NUCLEOTIDE SEQUENCE [LARGE SCALE GENOMIC DNA]</scope>
    <source>
        <strain evidence="4 5">KCTC 23157</strain>
    </source>
</reference>